<dbReference type="Pfam" id="PF00520">
    <property type="entry name" value="Ion_trans"/>
    <property type="match status" value="1"/>
</dbReference>
<keyword evidence="4" id="KW-0677">Repeat</keyword>
<evidence type="ECO:0000256" key="1">
    <source>
        <dbReference type="ARBA" id="ARBA00004141"/>
    </source>
</evidence>
<keyword evidence="2" id="KW-0813">Transport</keyword>
<feature type="transmembrane region" description="Helical" evidence="11">
    <location>
        <begin position="676"/>
        <end position="698"/>
    </location>
</feature>
<keyword evidence="5" id="KW-0106">Calcium</keyword>
<dbReference type="GO" id="GO:0005245">
    <property type="term" value="F:voltage-gated calcium channel activity"/>
    <property type="evidence" value="ECO:0007669"/>
    <property type="project" value="InterPro"/>
</dbReference>
<dbReference type="Proteomes" id="UP000028821">
    <property type="component" value="Unassembled WGS sequence"/>
</dbReference>
<dbReference type="Gene3D" id="1.10.287.70">
    <property type="match status" value="1"/>
</dbReference>
<gene>
    <name evidence="13" type="ORF">TGMAS_311080B</name>
</gene>
<keyword evidence="9" id="KW-0407">Ion channel</keyword>
<organism evidence="13 14">
    <name type="scientific">Toxoplasma gondii MAS</name>
    <dbReference type="NCBI Taxonomy" id="943118"/>
    <lineage>
        <taxon>Eukaryota</taxon>
        <taxon>Sar</taxon>
        <taxon>Alveolata</taxon>
        <taxon>Apicomplexa</taxon>
        <taxon>Conoidasida</taxon>
        <taxon>Coccidia</taxon>
        <taxon>Eucoccidiorida</taxon>
        <taxon>Eimeriorina</taxon>
        <taxon>Sarcocystidae</taxon>
        <taxon>Toxoplasma</taxon>
    </lineage>
</organism>
<feature type="transmembrane region" description="Helical" evidence="11">
    <location>
        <begin position="519"/>
        <end position="541"/>
    </location>
</feature>
<dbReference type="AlphaFoldDB" id="A0A086QZJ9"/>
<evidence type="ECO:0000256" key="5">
    <source>
        <dbReference type="ARBA" id="ARBA00022837"/>
    </source>
</evidence>
<dbReference type="PANTHER" id="PTHR46988">
    <property type="entry name" value="TWO PORE CALCIUM CHANNEL PROTEIN 1"/>
    <property type="match status" value="1"/>
</dbReference>
<comment type="caution">
    <text evidence="13">The sequence shown here is derived from an EMBL/GenBank/DDBJ whole genome shotgun (WGS) entry which is preliminary data.</text>
</comment>
<evidence type="ECO:0000313" key="13">
    <source>
        <dbReference type="EMBL" id="KFH18031.1"/>
    </source>
</evidence>
<dbReference type="OrthoDB" id="449047at2759"/>
<evidence type="ECO:0000256" key="9">
    <source>
        <dbReference type="ARBA" id="ARBA00023303"/>
    </source>
</evidence>
<feature type="compositionally biased region" description="Basic and acidic residues" evidence="10">
    <location>
        <begin position="289"/>
        <end position="299"/>
    </location>
</feature>
<accession>A0A086QZJ9</accession>
<feature type="compositionally biased region" description="Low complexity" evidence="10">
    <location>
        <begin position="228"/>
        <end position="244"/>
    </location>
</feature>
<keyword evidence="8 11" id="KW-0472">Membrane</keyword>
<protein>
    <submittedName>
        <fullName evidence="13">Transporter, cation channel family protein</fullName>
    </submittedName>
</protein>
<sequence length="716" mass="76991">DSRKQLALSSCYLNRAFNLLLASQEQCVGAPSPSSAASAKKFLLASEASFALGRDRPETETREQLSFQTWRAFYAHYAALSGRPHSGPAGDRGETLELGGDSKTQNESRWSAASPALHAPLPPALVSSLVSAQLASPFLRLLSSPSSDSGIGEAETDGETGDKVRRKTREAAEDGSFQDSPDDAQAAVEEKPNEPSAAFLPSQRLPSEQSLTRDTEVYGTGQTLSTISRLPRASPLSASRSTSSQGALATTGTIPTLQMSGETVSSREEKPSREEEGEEGDEVAALLSGRERGDNKVDGGDEQLVDGGNWKAPKWRGVLAFFFGKRKDAAASPNFTGKAVCLSGQRGLASSRLGANNVLAGGGEETELFSLLQRGAGDNASGLARSQFAQLVSTLAAYDAAKQKEEQRLWRSDSCRFALHRRLLNVVADVCVVASLILTYMQTRKFIRKASTLSGEEIESSPVDLAEGLPASCFGSVAGAYWIQNALSFVYLVSVVVRIRVTSSIQRYTGFSLRERFDIVVGGGVMILELACLWAGSASAFHPSCTTETFDDLSRSLAFIRVLRGIRICFRISPLRKMIVSLVAAVAALKTVLLVLVVIFCAYGTVGMELFGGIIKCDMEHLPPKGPDMEDPTDWGVLNFNDFFASLVTLFLLTVNGWDDSLKALVKHTSVFSCGAYFVSFYILTDTIILNLLVALVLEAYDQVASSSSSSWRPVL</sequence>
<dbReference type="SUPFAM" id="SSF81324">
    <property type="entry name" value="Voltage-gated potassium channels"/>
    <property type="match status" value="1"/>
</dbReference>
<comment type="subcellular location">
    <subcellularLocation>
        <location evidence="1">Membrane</location>
        <topology evidence="1">Multi-pass membrane protein</topology>
    </subcellularLocation>
</comment>
<evidence type="ECO:0000256" key="11">
    <source>
        <dbReference type="SAM" id="Phobius"/>
    </source>
</evidence>
<keyword evidence="3 11" id="KW-0812">Transmembrane</keyword>
<feature type="domain" description="Ion transport" evidence="12">
    <location>
        <begin position="481"/>
        <end position="707"/>
    </location>
</feature>
<reference evidence="13 14" key="1">
    <citation type="submission" date="2014-04" db="EMBL/GenBank/DDBJ databases">
        <authorList>
            <person name="Sibley D."/>
            <person name="Venepally P."/>
            <person name="Karamycheva S."/>
            <person name="Hadjithomas M."/>
            <person name="Khan A."/>
            <person name="Brunk B."/>
            <person name="Roos D."/>
            <person name="Caler E."/>
            <person name="Lorenzi H."/>
        </authorList>
    </citation>
    <scope>NUCLEOTIDE SEQUENCE [LARGE SCALE GENOMIC DNA]</scope>
    <source>
        <strain evidence="13 14">MAS</strain>
    </source>
</reference>
<evidence type="ECO:0000256" key="2">
    <source>
        <dbReference type="ARBA" id="ARBA00022448"/>
    </source>
</evidence>
<evidence type="ECO:0000256" key="7">
    <source>
        <dbReference type="ARBA" id="ARBA00023065"/>
    </source>
</evidence>
<feature type="non-terminal residue" evidence="13">
    <location>
        <position position="1"/>
    </location>
</feature>
<keyword evidence="6 11" id="KW-1133">Transmembrane helix</keyword>
<dbReference type="PANTHER" id="PTHR46988:SF2">
    <property type="entry name" value="TWO PORE CALCIUM CHANNEL PROTEIN 1"/>
    <property type="match status" value="1"/>
</dbReference>
<feature type="region of interest" description="Disordered" evidence="10">
    <location>
        <begin position="83"/>
        <end position="112"/>
    </location>
</feature>
<evidence type="ECO:0000256" key="3">
    <source>
        <dbReference type="ARBA" id="ARBA00022692"/>
    </source>
</evidence>
<feature type="transmembrane region" description="Helical" evidence="11">
    <location>
        <begin position="582"/>
        <end position="615"/>
    </location>
</feature>
<evidence type="ECO:0000256" key="8">
    <source>
        <dbReference type="ARBA" id="ARBA00023136"/>
    </source>
</evidence>
<dbReference type="EMBL" id="AEXC02000102">
    <property type="protein sequence ID" value="KFH18031.1"/>
    <property type="molecule type" value="Genomic_DNA"/>
</dbReference>
<dbReference type="VEuPathDB" id="ToxoDB:TGMAS_311080B"/>
<name>A0A086QZJ9_TOXGO</name>
<evidence type="ECO:0000313" key="14">
    <source>
        <dbReference type="Proteomes" id="UP000028821"/>
    </source>
</evidence>
<feature type="transmembrane region" description="Helical" evidence="11">
    <location>
        <begin position="479"/>
        <end position="499"/>
    </location>
</feature>
<evidence type="ECO:0000256" key="4">
    <source>
        <dbReference type="ARBA" id="ARBA00022737"/>
    </source>
</evidence>
<dbReference type="InterPro" id="IPR005821">
    <property type="entry name" value="Ion_trans_dom"/>
</dbReference>
<proteinExistence type="predicted"/>
<dbReference type="InterPro" id="IPR044581">
    <property type="entry name" value="TPC1_plant"/>
</dbReference>
<evidence type="ECO:0000256" key="10">
    <source>
        <dbReference type="SAM" id="MobiDB-lite"/>
    </source>
</evidence>
<feature type="compositionally biased region" description="Polar residues" evidence="10">
    <location>
        <begin position="245"/>
        <end position="264"/>
    </location>
</feature>
<feature type="compositionally biased region" description="Basic and acidic residues" evidence="10">
    <location>
        <begin position="265"/>
        <end position="274"/>
    </location>
</feature>
<dbReference type="GO" id="GO:0016020">
    <property type="term" value="C:membrane"/>
    <property type="evidence" value="ECO:0007669"/>
    <property type="project" value="UniProtKB-SubCell"/>
</dbReference>
<feature type="region of interest" description="Disordered" evidence="10">
    <location>
        <begin position="143"/>
        <end position="308"/>
    </location>
</feature>
<evidence type="ECO:0000256" key="6">
    <source>
        <dbReference type="ARBA" id="ARBA00022989"/>
    </source>
</evidence>
<keyword evidence="7" id="KW-0406">Ion transport</keyword>
<evidence type="ECO:0000259" key="12">
    <source>
        <dbReference type="Pfam" id="PF00520"/>
    </source>
</evidence>